<dbReference type="AlphaFoldDB" id="A0ABD3G8J9"/>
<dbReference type="SUPFAM" id="SSF51735">
    <property type="entry name" value="NAD(P)-binding Rossmann-fold domains"/>
    <property type="match status" value="1"/>
</dbReference>
<gene>
    <name evidence="1" type="ORF">V7S43_000460</name>
</gene>
<accession>A0ABD3G8J9</accession>
<evidence type="ECO:0000313" key="1">
    <source>
        <dbReference type="EMBL" id="KAL3674512.1"/>
    </source>
</evidence>
<dbReference type="InterPro" id="IPR036291">
    <property type="entry name" value="NAD(P)-bd_dom_sf"/>
</dbReference>
<proteinExistence type="predicted"/>
<evidence type="ECO:0000313" key="2">
    <source>
        <dbReference type="Proteomes" id="UP001632037"/>
    </source>
</evidence>
<evidence type="ECO:0008006" key="3">
    <source>
        <dbReference type="Google" id="ProtNLM"/>
    </source>
</evidence>
<organism evidence="1 2">
    <name type="scientific">Phytophthora oleae</name>
    <dbReference type="NCBI Taxonomy" id="2107226"/>
    <lineage>
        <taxon>Eukaryota</taxon>
        <taxon>Sar</taxon>
        <taxon>Stramenopiles</taxon>
        <taxon>Oomycota</taxon>
        <taxon>Peronosporomycetes</taxon>
        <taxon>Peronosporales</taxon>
        <taxon>Peronosporaceae</taxon>
        <taxon>Phytophthora</taxon>
    </lineage>
</organism>
<dbReference type="EMBL" id="JBIMZQ010000001">
    <property type="protein sequence ID" value="KAL3674512.1"/>
    <property type="molecule type" value="Genomic_DNA"/>
</dbReference>
<reference evidence="1 2" key="1">
    <citation type="submission" date="2024-09" db="EMBL/GenBank/DDBJ databases">
        <title>Genome sequencing and assembly of Phytophthora oleae, isolate VK10A, causative agent of rot of olive drupes.</title>
        <authorList>
            <person name="Conti Taguali S."/>
            <person name="Riolo M."/>
            <person name="La Spada F."/>
            <person name="Cacciola S.O."/>
            <person name="Dionisio G."/>
        </authorList>
    </citation>
    <scope>NUCLEOTIDE SEQUENCE [LARGE SCALE GENOMIC DNA]</scope>
    <source>
        <strain evidence="1 2">VK10A</strain>
    </source>
</reference>
<keyword evidence="2" id="KW-1185">Reference proteome</keyword>
<comment type="caution">
    <text evidence="1">The sequence shown here is derived from an EMBL/GenBank/DDBJ whole genome shotgun (WGS) entry which is preliminary data.</text>
</comment>
<dbReference type="Proteomes" id="UP001632037">
    <property type="component" value="Unassembled WGS sequence"/>
</dbReference>
<name>A0ABD3G8J9_9STRA</name>
<dbReference type="Gene3D" id="3.40.50.720">
    <property type="entry name" value="NAD(P)-binding Rossmann-like Domain"/>
    <property type="match status" value="1"/>
</dbReference>
<protein>
    <recommendedName>
        <fullName evidence="3">Short chain dehydrogenase</fullName>
    </recommendedName>
</protein>
<sequence>MMTRSLAMDLRDSNVAVVAVHPRYVNTELTGNLGVLKPVDVAEAIAGVVDKVSIEDTGKFLNADHVPQRGASVKSLPLVTSLQTPFGRFPPHDSCFVWHSFSLSLWPTKLTIATQSR</sequence>